<dbReference type="Pfam" id="PF00429">
    <property type="entry name" value="TLV_coat"/>
    <property type="match status" value="1"/>
</dbReference>
<comment type="caution">
    <text evidence="1">The sequence shown here is derived from an EMBL/GenBank/DDBJ whole genome shotgun (WGS) entry which is preliminary data.</text>
</comment>
<evidence type="ECO:0000313" key="1">
    <source>
        <dbReference type="EMBL" id="NWI37610.1"/>
    </source>
</evidence>
<dbReference type="OrthoDB" id="9306952at2759"/>
<organism evidence="1 2">
    <name type="scientific">Picathartes gymnocephalus</name>
    <name type="common">White-necked rockfowl</name>
    <dbReference type="NCBI Taxonomy" id="175131"/>
    <lineage>
        <taxon>Eukaryota</taxon>
        <taxon>Metazoa</taxon>
        <taxon>Chordata</taxon>
        <taxon>Craniata</taxon>
        <taxon>Vertebrata</taxon>
        <taxon>Euteleostomi</taxon>
        <taxon>Archelosauria</taxon>
        <taxon>Archosauria</taxon>
        <taxon>Dinosauria</taxon>
        <taxon>Saurischia</taxon>
        <taxon>Theropoda</taxon>
        <taxon>Coelurosauria</taxon>
        <taxon>Aves</taxon>
        <taxon>Neognathae</taxon>
        <taxon>Neoaves</taxon>
        <taxon>Telluraves</taxon>
        <taxon>Australaves</taxon>
        <taxon>Passeriformes</taxon>
        <taxon>Picathartidae</taxon>
        <taxon>Picathartes</taxon>
    </lineage>
</organism>
<dbReference type="AlphaFoldDB" id="A0A851AYK5"/>
<proteinExistence type="predicted"/>
<feature type="non-terminal residue" evidence="1">
    <location>
        <position position="1"/>
    </location>
</feature>
<gene>
    <name evidence="1" type="primary">Fv4_0</name>
    <name evidence="1" type="ORF">PICGYM_R14603</name>
</gene>
<evidence type="ECO:0000313" key="2">
    <source>
        <dbReference type="Proteomes" id="UP000631391"/>
    </source>
</evidence>
<sequence>LDPLWKMIQASYSFLNLTHSELTRHCWLCYNVRPPYYEATGTQSPLNQSNENSPSQCHWGDWKKGITMQFVTGVGTCLG</sequence>
<feature type="non-terminal residue" evidence="1">
    <location>
        <position position="79"/>
    </location>
</feature>
<name>A0A851AYK5_PICGY</name>
<dbReference type="Proteomes" id="UP000631391">
    <property type="component" value="Unassembled WGS sequence"/>
</dbReference>
<keyword evidence="2" id="KW-1185">Reference proteome</keyword>
<reference evidence="1" key="1">
    <citation type="submission" date="2019-10" db="EMBL/GenBank/DDBJ databases">
        <title>Bird 10,000 Genomes (B10K) Project - Family phase.</title>
        <authorList>
            <person name="Zhang G."/>
        </authorList>
    </citation>
    <scope>NUCLEOTIDE SEQUENCE</scope>
    <source>
        <strain evidence="1">B10K-DU-012-30</strain>
        <tissue evidence="1">Muscle</tissue>
    </source>
</reference>
<dbReference type="InterPro" id="IPR018154">
    <property type="entry name" value="TLV/ENV_coat_polyprotein"/>
</dbReference>
<protein>
    <submittedName>
        <fullName evidence="1">ENV2 protein</fullName>
    </submittedName>
</protein>
<accession>A0A851AYK5</accession>
<dbReference type="EMBL" id="WEKY01011019">
    <property type="protein sequence ID" value="NWI37610.1"/>
    <property type="molecule type" value="Genomic_DNA"/>
</dbReference>